<dbReference type="PANTHER" id="PTHR10438">
    <property type="entry name" value="THIOREDOXIN"/>
    <property type="match status" value="1"/>
</dbReference>
<dbReference type="NCBIfam" id="TIGR01068">
    <property type="entry name" value="thioredoxin"/>
    <property type="match status" value="1"/>
</dbReference>
<dbReference type="PANTHER" id="PTHR10438:SF444">
    <property type="entry name" value="THIOREDOXIN H-TYPE 1"/>
    <property type="match status" value="1"/>
</dbReference>
<dbReference type="PRINTS" id="PR00421">
    <property type="entry name" value="THIOREDOXIN"/>
</dbReference>
<feature type="domain" description="Thioredoxin" evidence="5">
    <location>
        <begin position="1"/>
        <end position="114"/>
    </location>
</feature>
<dbReference type="GeneID" id="113715093"/>
<dbReference type="SUPFAM" id="SSF52833">
    <property type="entry name" value="Thioredoxin-like"/>
    <property type="match status" value="1"/>
</dbReference>
<keyword evidence="3" id="KW-1015">Disulfide bond</keyword>
<protein>
    <submittedName>
        <fullName evidence="7">Thioredoxin H-type-like</fullName>
    </submittedName>
</protein>
<evidence type="ECO:0000313" key="7">
    <source>
        <dbReference type="RefSeq" id="XP_071925207.1"/>
    </source>
</evidence>
<dbReference type="InterPro" id="IPR005746">
    <property type="entry name" value="Thioredoxin"/>
</dbReference>
<organism evidence="6 7">
    <name type="scientific">Coffea arabica</name>
    <name type="common">Arabian coffee</name>
    <dbReference type="NCBI Taxonomy" id="13443"/>
    <lineage>
        <taxon>Eukaryota</taxon>
        <taxon>Viridiplantae</taxon>
        <taxon>Streptophyta</taxon>
        <taxon>Embryophyta</taxon>
        <taxon>Tracheophyta</taxon>
        <taxon>Spermatophyta</taxon>
        <taxon>Magnoliopsida</taxon>
        <taxon>eudicotyledons</taxon>
        <taxon>Gunneridae</taxon>
        <taxon>Pentapetalae</taxon>
        <taxon>asterids</taxon>
        <taxon>lamiids</taxon>
        <taxon>Gentianales</taxon>
        <taxon>Rubiaceae</taxon>
        <taxon>Ixoroideae</taxon>
        <taxon>Gardenieae complex</taxon>
        <taxon>Bertiereae - Coffeeae clade</taxon>
        <taxon>Coffeeae</taxon>
        <taxon>Coffea</taxon>
    </lineage>
</organism>
<dbReference type="PROSITE" id="PS51352">
    <property type="entry name" value="THIOREDOXIN_2"/>
    <property type="match status" value="1"/>
</dbReference>
<dbReference type="Pfam" id="PF00085">
    <property type="entry name" value="Thioredoxin"/>
    <property type="match status" value="1"/>
</dbReference>
<comment type="similarity">
    <text evidence="4">Belongs to the thioredoxin family. Plant H-type subfamily.</text>
</comment>
<name>A0ABM4W0C5_COFAR</name>
<keyword evidence="2" id="KW-0963">Cytoplasm</keyword>
<gene>
    <name evidence="7" type="primary">LOC113715093</name>
</gene>
<dbReference type="PROSITE" id="PS00194">
    <property type="entry name" value="THIOREDOXIN_1"/>
    <property type="match status" value="1"/>
</dbReference>
<dbReference type="Gene3D" id="3.40.30.10">
    <property type="entry name" value="Glutaredoxin"/>
    <property type="match status" value="1"/>
</dbReference>
<evidence type="ECO:0000256" key="3">
    <source>
        <dbReference type="ARBA" id="ARBA00023157"/>
    </source>
</evidence>
<keyword evidence="6" id="KW-1185">Reference proteome</keyword>
<dbReference type="InterPro" id="IPR017937">
    <property type="entry name" value="Thioredoxin_CS"/>
</dbReference>
<accession>A0ABM4W0C5</accession>
<evidence type="ECO:0000256" key="1">
    <source>
        <dbReference type="ARBA" id="ARBA00004496"/>
    </source>
</evidence>
<dbReference type="InterPro" id="IPR036249">
    <property type="entry name" value="Thioredoxin-like_sf"/>
</dbReference>
<evidence type="ECO:0000256" key="2">
    <source>
        <dbReference type="ARBA" id="ARBA00022490"/>
    </source>
</evidence>
<evidence type="ECO:0000313" key="6">
    <source>
        <dbReference type="Proteomes" id="UP001652660"/>
    </source>
</evidence>
<sequence>MAAEEGQVIGCHSVDQWNEHFTKGVESKKLVVVDFTASWCGPCRFIAPILAEFAKKLPHVIFLKVDVDELKTVAEKYEVEAMPTFIFFRDGNIVEKFVGAKKDELLQVITKHATAADTATPAAAATATTASVSV</sequence>
<dbReference type="Proteomes" id="UP001652660">
    <property type="component" value="Chromosome 10c"/>
</dbReference>
<comment type="subcellular location">
    <subcellularLocation>
        <location evidence="1">Cytoplasm</location>
    </subcellularLocation>
</comment>
<dbReference type="RefSeq" id="XP_071925207.1">
    <property type="nucleotide sequence ID" value="XM_072069106.1"/>
</dbReference>
<reference evidence="7" key="1">
    <citation type="submission" date="2025-08" db="UniProtKB">
        <authorList>
            <consortium name="RefSeq"/>
        </authorList>
    </citation>
    <scope>IDENTIFICATION</scope>
    <source>
        <tissue evidence="7">Leaves</tissue>
    </source>
</reference>
<dbReference type="InterPro" id="IPR050620">
    <property type="entry name" value="Thioredoxin_H-type-like"/>
</dbReference>
<dbReference type="CDD" id="cd02947">
    <property type="entry name" value="TRX_family"/>
    <property type="match status" value="1"/>
</dbReference>
<proteinExistence type="inferred from homology"/>
<evidence type="ECO:0000256" key="4">
    <source>
        <dbReference type="ARBA" id="ARBA00038353"/>
    </source>
</evidence>
<dbReference type="InterPro" id="IPR013766">
    <property type="entry name" value="Thioredoxin_domain"/>
</dbReference>
<evidence type="ECO:0000259" key="5">
    <source>
        <dbReference type="PROSITE" id="PS51352"/>
    </source>
</evidence>